<proteinExistence type="predicted"/>
<organism evidence="1 2">
    <name type="scientific">Halotia branconii CENA392</name>
    <dbReference type="NCBI Taxonomy" id="1539056"/>
    <lineage>
        <taxon>Bacteria</taxon>
        <taxon>Bacillati</taxon>
        <taxon>Cyanobacteriota</taxon>
        <taxon>Cyanophyceae</taxon>
        <taxon>Nostocales</taxon>
        <taxon>Nodulariaceae</taxon>
        <taxon>Halotia</taxon>
    </lineage>
</organism>
<accession>A0AAJ6NSP2</accession>
<dbReference type="KEGG" id="hbq:QI031_29500"/>
<dbReference type="Proteomes" id="UP001223520">
    <property type="component" value="Chromosome"/>
</dbReference>
<gene>
    <name evidence="1" type="ORF">QI031_29500</name>
</gene>
<sequence length="76" mass="8452">MERRQNTGWNVVDAADSQVPRPVQLWQHEVHILGIYDLEVNTSLLSPAACTKVIRQYLANSPAPSAFQRLAALPPT</sequence>
<keyword evidence="2" id="KW-1185">Reference proteome</keyword>
<reference evidence="1 2" key="1">
    <citation type="journal article" date="2023" name="Limnol Oceanogr Lett">
        <title>Environmental adaptations by the intertidal Antarctic cyanobacterium Halotia branconii CENA392 as revealed using long-read genome sequencing.</title>
        <authorList>
            <person name="Dextro R.B."/>
            <person name="Delbaje E."/>
            <person name="Freitas P.N.N."/>
            <person name="Geraldes V."/>
            <person name="Pinto E."/>
            <person name="Long P.F."/>
            <person name="Fiore M.F."/>
        </authorList>
    </citation>
    <scope>NUCLEOTIDE SEQUENCE [LARGE SCALE GENOMIC DNA]</scope>
    <source>
        <strain evidence="1 2">CENA392</strain>
    </source>
</reference>
<evidence type="ECO:0000313" key="1">
    <source>
        <dbReference type="EMBL" id="WGV25806.1"/>
    </source>
</evidence>
<dbReference type="AlphaFoldDB" id="A0AAJ6NSP2"/>
<evidence type="ECO:0000313" key="2">
    <source>
        <dbReference type="Proteomes" id="UP001223520"/>
    </source>
</evidence>
<name>A0AAJ6NSP2_9CYAN</name>
<protein>
    <submittedName>
        <fullName evidence="1">Uncharacterized protein</fullName>
    </submittedName>
</protein>
<dbReference type="RefSeq" id="WP_281483093.1">
    <property type="nucleotide sequence ID" value="NZ_CP124543.1"/>
</dbReference>
<dbReference type="EMBL" id="CP124543">
    <property type="protein sequence ID" value="WGV25806.1"/>
    <property type="molecule type" value="Genomic_DNA"/>
</dbReference>